<comment type="cofactor">
    <cofactor evidence="9">
        <name>Zn(2+)</name>
        <dbReference type="ChEBI" id="CHEBI:29105"/>
    </cofactor>
    <text evidence="9">Binds 1 zinc ion per subunit.</text>
</comment>
<evidence type="ECO:0000256" key="4">
    <source>
        <dbReference type="ARBA" id="ARBA00022670"/>
    </source>
</evidence>
<dbReference type="CDD" id="cd09601">
    <property type="entry name" value="M1_APN-Q_like"/>
    <property type="match status" value="1"/>
</dbReference>
<evidence type="ECO:0000256" key="9">
    <source>
        <dbReference type="RuleBase" id="RU364040"/>
    </source>
</evidence>
<keyword evidence="4 9" id="KW-0645">Protease</keyword>
<dbReference type="Gene3D" id="1.10.390.10">
    <property type="entry name" value="Neutral Protease Domain 2"/>
    <property type="match status" value="1"/>
</dbReference>
<feature type="signal peptide" evidence="10">
    <location>
        <begin position="1"/>
        <end position="25"/>
    </location>
</feature>
<dbReference type="SUPFAM" id="SSF55486">
    <property type="entry name" value="Metalloproteases ('zincins'), catalytic domain"/>
    <property type="match status" value="1"/>
</dbReference>
<keyword evidence="3 9" id="KW-0031">Aminopeptidase</keyword>
<evidence type="ECO:0000256" key="7">
    <source>
        <dbReference type="ARBA" id="ARBA00022833"/>
    </source>
</evidence>
<keyword evidence="5 9" id="KW-0479">Metal-binding</keyword>
<dbReference type="Gene3D" id="1.25.50.20">
    <property type="match status" value="1"/>
</dbReference>
<feature type="domain" description="Aminopeptidase N-like N-terminal" evidence="13">
    <location>
        <begin position="45"/>
        <end position="227"/>
    </location>
</feature>
<evidence type="ECO:0000256" key="8">
    <source>
        <dbReference type="ARBA" id="ARBA00023049"/>
    </source>
</evidence>
<feature type="domain" description="Peptidase M1 membrane alanine aminopeptidase" evidence="11">
    <location>
        <begin position="261"/>
        <end position="477"/>
    </location>
</feature>
<dbReference type="InterPro" id="IPR045357">
    <property type="entry name" value="Aminopeptidase_N-like_N"/>
</dbReference>
<evidence type="ECO:0000259" key="11">
    <source>
        <dbReference type="Pfam" id="PF01433"/>
    </source>
</evidence>
<dbReference type="Gene3D" id="2.60.40.1730">
    <property type="entry name" value="tricorn interacting facor f3 domain"/>
    <property type="match status" value="1"/>
</dbReference>
<dbReference type="SUPFAM" id="SSF63737">
    <property type="entry name" value="Leukotriene A4 hydrolase N-terminal domain"/>
    <property type="match status" value="1"/>
</dbReference>
<keyword evidence="15" id="KW-1185">Reference proteome</keyword>
<dbReference type="InterPro" id="IPR001930">
    <property type="entry name" value="Peptidase_M1"/>
</dbReference>
<reference evidence="14" key="1">
    <citation type="submission" date="2022-11" db="EMBL/GenBank/DDBJ databases">
        <title>Isolation and characterization of PLA-degrading bacterium Massilia sp. from Antarctic soil.</title>
        <authorList>
            <person name="Sato K."/>
            <person name="Gomez-Fuentes C."/>
            <person name="Ahmad S.A."/>
            <person name="Zulkharnain A."/>
        </authorList>
    </citation>
    <scope>NUCLEOTIDE SEQUENCE</scope>
    <source>
        <strain evidence="14">N-3</strain>
    </source>
</reference>
<dbReference type="EC" id="3.4.11.-" evidence="9"/>
<evidence type="ECO:0000256" key="6">
    <source>
        <dbReference type="ARBA" id="ARBA00022801"/>
    </source>
</evidence>
<evidence type="ECO:0000256" key="3">
    <source>
        <dbReference type="ARBA" id="ARBA00022438"/>
    </source>
</evidence>
<dbReference type="Pfam" id="PF17900">
    <property type="entry name" value="Peptidase_M1_N"/>
    <property type="match status" value="1"/>
</dbReference>
<dbReference type="PANTHER" id="PTHR11533">
    <property type="entry name" value="PROTEASE M1 ZINC METALLOPROTEASE"/>
    <property type="match status" value="1"/>
</dbReference>
<dbReference type="InterPro" id="IPR042097">
    <property type="entry name" value="Aminopeptidase_N-like_N_sf"/>
</dbReference>
<dbReference type="InterPro" id="IPR024571">
    <property type="entry name" value="ERAP1-like_C_dom"/>
</dbReference>
<feature type="domain" description="ERAP1-like C-terminal" evidence="12">
    <location>
        <begin position="555"/>
        <end position="842"/>
    </location>
</feature>
<evidence type="ECO:0000259" key="12">
    <source>
        <dbReference type="Pfam" id="PF11838"/>
    </source>
</evidence>
<comment type="catalytic activity">
    <reaction evidence="1">
        <text>Release of an N-terminal amino acid, Xaa-|-Yaa- from a peptide, amide or arylamide. Xaa is preferably Ala, but may be most amino acids including Pro (slow action). When a terminal hydrophobic residue is followed by a prolyl residue, the two may be released as an intact Xaa-Pro dipeptide.</text>
        <dbReference type="EC" id="3.4.11.2"/>
    </reaction>
</comment>
<evidence type="ECO:0000259" key="13">
    <source>
        <dbReference type="Pfam" id="PF17900"/>
    </source>
</evidence>
<dbReference type="RefSeq" id="WP_281913397.1">
    <property type="nucleotide sequence ID" value="NZ_AP026966.1"/>
</dbReference>
<comment type="similarity">
    <text evidence="2 9">Belongs to the peptidase M1 family.</text>
</comment>
<dbReference type="Pfam" id="PF11838">
    <property type="entry name" value="ERAP1_C"/>
    <property type="match status" value="1"/>
</dbReference>
<keyword evidence="6 9" id="KW-0378">Hydrolase</keyword>
<evidence type="ECO:0000313" key="15">
    <source>
        <dbReference type="Proteomes" id="UP001163336"/>
    </source>
</evidence>
<dbReference type="InterPro" id="IPR034016">
    <property type="entry name" value="M1_APN-typ"/>
</dbReference>
<sequence>MRDMPVARACKTAAALAFTIGTATAQAEAPFSFAATPGKLPKDVVPLQYDAHIMPDVAANSFRGTQTVEIEVLTPTSTIMLNADNMRIDSASLSGKHLGKLTLDPILDRQQQTLRFELAQPLAPGKYELALAFRGQINREGRGLFYVNYKAAGRDKKLIATTMAPTDARRMLPTWDEPAFRARFRLTVDVPDNFTAYSTTPIDKREDLAGGMQRISFGNTPKMPSYLVVLVAGELERLSSRQDGVDIGIVTTEGKLGSAAFALEATRDLLRYFNNYFGIPYPLPKLDQIAIPGGFNGAMENWGAIVYNEPALLYDPKKSPEKRKKFTFNINAHELAHQWFGNLVTMAWWDKLWLNEGFASWMATKATHHFHPEWRPYLEGMAEREYVMNLDARKTTHPIQTPIETEEQAAAAFDAITYLKGEAFLRMLEAYLGESAFRKGMRAYMAKHQYSNTTSSDLWAALEKASGKPVGKLASDWTLQPGFPLVKVEQACEDGRRKVTLSQEQYRLDEPPREKRLWHVPLQVGTVNGKAWTMLLSGPGTTINQGSCDGTLVVDPHSVGYFRVQYDPASFRALAEQAPRLPDSTRLKLLSDTWSFASNGRMGLEAYLDLVRKYGDEPRVAVWDAILSNLRTLDSLARGEPEQALIRRFLVDLARPTFDKLGWEEKPGETAEDSQLRAMLATALARAGDPQAIAEGKARFARFLAAPSSVPPSMIDFVTGTAGRYADQATYALLAARATNAPTSEERNRFGRALASAQDPQLAARTLQSLLSPQTPPDLVPYLIGGVAGEHLEQTWKFATANRDALLNNMEALGRNSLFAGIVASSSNPAHAEMMEAYMRKNFGPDGVVEAERVGNGVRIRADQKARLLPQIRAALQSSSKTTLPREGTL</sequence>
<dbReference type="InterPro" id="IPR014782">
    <property type="entry name" value="Peptidase_M1_dom"/>
</dbReference>
<feature type="chain" id="PRO_5045153805" description="Aminopeptidase" evidence="10">
    <location>
        <begin position="26"/>
        <end position="890"/>
    </location>
</feature>
<protein>
    <recommendedName>
        <fullName evidence="9">Aminopeptidase</fullName>
        <ecNumber evidence="9">3.4.11.-</ecNumber>
    </recommendedName>
</protein>
<dbReference type="PANTHER" id="PTHR11533:SF174">
    <property type="entry name" value="PUROMYCIN-SENSITIVE AMINOPEPTIDASE-RELATED"/>
    <property type="match status" value="1"/>
</dbReference>
<evidence type="ECO:0000313" key="14">
    <source>
        <dbReference type="EMBL" id="BDT58060.1"/>
    </source>
</evidence>
<dbReference type="EMBL" id="AP026966">
    <property type="protein sequence ID" value="BDT58060.1"/>
    <property type="molecule type" value="Genomic_DNA"/>
</dbReference>
<name>A0ABM8C4B8_9BURK</name>
<keyword evidence="7 9" id="KW-0862">Zinc</keyword>
<evidence type="ECO:0000256" key="1">
    <source>
        <dbReference type="ARBA" id="ARBA00000098"/>
    </source>
</evidence>
<evidence type="ECO:0000256" key="5">
    <source>
        <dbReference type="ARBA" id="ARBA00022723"/>
    </source>
</evidence>
<evidence type="ECO:0000256" key="10">
    <source>
        <dbReference type="SAM" id="SignalP"/>
    </source>
</evidence>
<dbReference type="Proteomes" id="UP001163336">
    <property type="component" value="Chromosome"/>
</dbReference>
<keyword evidence="10" id="KW-0732">Signal</keyword>
<organism evidence="14 15">
    <name type="scientific">Massilia varians</name>
    <dbReference type="NCBI Taxonomy" id="457921"/>
    <lineage>
        <taxon>Bacteria</taxon>
        <taxon>Pseudomonadati</taxon>
        <taxon>Pseudomonadota</taxon>
        <taxon>Betaproteobacteria</taxon>
        <taxon>Burkholderiales</taxon>
        <taxon>Oxalobacteraceae</taxon>
        <taxon>Telluria group</taxon>
        <taxon>Massilia</taxon>
    </lineage>
</organism>
<gene>
    <name evidence="14" type="ORF">MasN3_15540</name>
</gene>
<dbReference type="Pfam" id="PF01433">
    <property type="entry name" value="Peptidase_M1"/>
    <property type="match status" value="1"/>
</dbReference>
<dbReference type="Gene3D" id="2.60.40.1910">
    <property type="match status" value="1"/>
</dbReference>
<dbReference type="GO" id="GO:0004177">
    <property type="term" value="F:aminopeptidase activity"/>
    <property type="evidence" value="ECO:0007669"/>
    <property type="project" value="UniProtKB-KW"/>
</dbReference>
<proteinExistence type="inferred from homology"/>
<keyword evidence="8 9" id="KW-0482">Metalloprotease</keyword>
<dbReference type="InterPro" id="IPR050344">
    <property type="entry name" value="Peptidase_M1_aminopeptidases"/>
</dbReference>
<dbReference type="InterPro" id="IPR027268">
    <property type="entry name" value="Peptidase_M4/M1_CTD_sf"/>
</dbReference>
<dbReference type="PRINTS" id="PR00756">
    <property type="entry name" value="ALADIPTASE"/>
</dbReference>
<accession>A0ABM8C4B8</accession>
<evidence type="ECO:0000256" key="2">
    <source>
        <dbReference type="ARBA" id="ARBA00010136"/>
    </source>
</evidence>